<comment type="caution">
    <text evidence="2">The sequence shown here is derived from an EMBL/GenBank/DDBJ whole genome shotgun (WGS) entry which is preliminary data.</text>
</comment>
<evidence type="ECO:0000313" key="2">
    <source>
        <dbReference type="EMBL" id="MDQ0269995.1"/>
    </source>
</evidence>
<dbReference type="RefSeq" id="WP_307474012.1">
    <property type="nucleotide sequence ID" value="NZ_JAUSUB010000006.1"/>
</dbReference>
<evidence type="ECO:0000256" key="1">
    <source>
        <dbReference type="SAM" id="MobiDB-lite"/>
    </source>
</evidence>
<accession>A0ABU0AFG9</accession>
<organism evidence="2 3">
    <name type="scientific">Cytobacillus purgationiresistens</name>
    <dbReference type="NCBI Taxonomy" id="863449"/>
    <lineage>
        <taxon>Bacteria</taxon>
        <taxon>Bacillati</taxon>
        <taxon>Bacillota</taxon>
        <taxon>Bacilli</taxon>
        <taxon>Bacillales</taxon>
        <taxon>Bacillaceae</taxon>
        <taxon>Cytobacillus</taxon>
    </lineage>
</organism>
<proteinExistence type="predicted"/>
<gene>
    <name evidence="2" type="ORF">J2S17_001867</name>
</gene>
<protein>
    <recommendedName>
        <fullName evidence="4">Polymer-forming cytoskeletal protein</fullName>
    </recommendedName>
</protein>
<dbReference type="Proteomes" id="UP001238088">
    <property type="component" value="Unassembled WGS sequence"/>
</dbReference>
<evidence type="ECO:0008006" key="4">
    <source>
        <dbReference type="Google" id="ProtNLM"/>
    </source>
</evidence>
<reference evidence="2 3" key="1">
    <citation type="submission" date="2023-07" db="EMBL/GenBank/DDBJ databases">
        <title>Genomic Encyclopedia of Type Strains, Phase IV (KMG-IV): sequencing the most valuable type-strain genomes for metagenomic binning, comparative biology and taxonomic classification.</title>
        <authorList>
            <person name="Goeker M."/>
        </authorList>
    </citation>
    <scope>NUCLEOTIDE SEQUENCE [LARGE SCALE GENOMIC DNA]</scope>
    <source>
        <strain evidence="2 3">DSM 23494</strain>
    </source>
</reference>
<sequence>MLNLRSRTKKNYQYSIDTIIEKATSENLGEPGPEEPEPEEPGDPGLPETCDENYYKCLLEEDFFVYGSKFVFNGSQVNGAKATMLIKGDLSGSQINGGALNNVSNIYIDGNVTMDGGSAGLGSISSSGMLCINGNLSLVSGGRNIYGEVFVNGNAILKDATFHQQLSILKNGELIGGTFKDDVYIGNNLSIKDAQIHKNMDIHQNAKIDWTPSISDVSLINYMGTLSHPRNMSSNILSKFQKVAALPAVKGCKIPSFTMPSVKSNTWYAEKSYNQTVKPNNMKLFGKNITITPYKDANHKYISSFENAIIVATGDINIGDDRWIEKMTGVLFAPNGKVTFNGALFEGLVIAKDGFYVTSGGTTVNFRNISHFIKAEKDFPLQ</sequence>
<feature type="compositionally biased region" description="Acidic residues" evidence="1">
    <location>
        <begin position="32"/>
        <end position="42"/>
    </location>
</feature>
<name>A0ABU0AFG9_9BACI</name>
<dbReference type="EMBL" id="JAUSUB010000006">
    <property type="protein sequence ID" value="MDQ0269995.1"/>
    <property type="molecule type" value="Genomic_DNA"/>
</dbReference>
<evidence type="ECO:0000313" key="3">
    <source>
        <dbReference type="Proteomes" id="UP001238088"/>
    </source>
</evidence>
<feature type="region of interest" description="Disordered" evidence="1">
    <location>
        <begin position="23"/>
        <end position="47"/>
    </location>
</feature>
<keyword evidence="3" id="KW-1185">Reference proteome</keyword>